<dbReference type="EMBL" id="KE525312">
    <property type="protein sequence ID" value="KFB45992.1"/>
    <property type="molecule type" value="Genomic_DNA"/>
</dbReference>
<protein>
    <submittedName>
        <fullName evidence="1 2">Cupin</fullName>
    </submittedName>
</protein>
<accession>A0A084W6Z8</accession>
<sequence length="66" mass="7670">MVPFWAYDRSTRENGHALLIYHCHAPRTVRAGEIRSTPPQFMYVAFDVTRWPRGRSRCDGNSCAQE</sequence>
<reference evidence="1 3" key="1">
    <citation type="journal article" date="2014" name="BMC Genomics">
        <title>Genome sequence of Anopheles sinensis provides insight into genetics basis of mosquito competence for malaria parasites.</title>
        <authorList>
            <person name="Zhou D."/>
            <person name="Zhang D."/>
            <person name="Ding G."/>
            <person name="Shi L."/>
            <person name="Hou Q."/>
            <person name="Ye Y."/>
            <person name="Xu Y."/>
            <person name="Zhou H."/>
            <person name="Xiong C."/>
            <person name="Li S."/>
            <person name="Yu J."/>
            <person name="Hong S."/>
            <person name="Yu X."/>
            <person name="Zou P."/>
            <person name="Chen C."/>
            <person name="Chang X."/>
            <person name="Wang W."/>
            <person name="Lv Y."/>
            <person name="Sun Y."/>
            <person name="Ma L."/>
            <person name="Shen B."/>
            <person name="Zhu C."/>
        </authorList>
    </citation>
    <scope>NUCLEOTIDE SEQUENCE [LARGE SCALE GENOMIC DNA]</scope>
</reference>
<proteinExistence type="predicted"/>
<name>A0A084W6Z8_ANOSI</name>
<gene>
    <name evidence="1" type="ORF">ZHAS_00013958</name>
</gene>
<organism evidence="1">
    <name type="scientific">Anopheles sinensis</name>
    <name type="common">Mosquito</name>
    <dbReference type="NCBI Taxonomy" id="74873"/>
    <lineage>
        <taxon>Eukaryota</taxon>
        <taxon>Metazoa</taxon>
        <taxon>Ecdysozoa</taxon>
        <taxon>Arthropoda</taxon>
        <taxon>Hexapoda</taxon>
        <taxon>Insecta</taxon>
        <taxon>Pterygota</taxon>
        <taxon>Neoptera</taxon>
        <taxon>Endopterygota</taxon>
        <taxon>Diptera</taxon>
        <taxon>Nematocera</taxon>
        <taxon>Culicoidea</taxon>
        <taxon>Culicidae</taxon>
        <taxon>Anophelinae</taxon>
        <taxon>Anopheles</taxon>
    </lineage>
</organism>
<dbReference type="EnsemblMetazoa" id="ASIC013958-RA">
    <property type="protein sequence ID" value="ASIC013958-PA"/>
    <property type="gene ID" value="ASIC013958"/>
</dbReference>
<evidence type="ECO:0000313" key="3">
    <source>
        <dbReference type="Proteomes" id="UP000030765"/>
    </source>
</evidence>
<dbReference type="EMBL" id="ATLV01021074">
    <property type="status" value="NOT_ANNOTATED_CDS"/>
    <property type="molecule type" value="Genomic_DNA"/>
</dbReference>
<dbReference type="Proteomes" id="UP000030765">
    <property type="component" value="Unassembled WGS sequence"/>
</dbReference>
<evidence type="ECO:0000313" key="2">
    <source>
        <dbReference type="EnsemblMetazoa" id="ASIC013958-PA"/>
    </source>
</evidence>
<dbReference type="VEuPathDB" id="VectorBase:ASIC013958"/>
<evidence type="ECO:0000313" key="1">
    <source>
        <dbReference type="EMBL" id="KFB45992.1"/>
    </source>
</evidence>
<keyword evidence="3" id="KW-1185">Reference proteome</keyword>
<reference evidence="2" key="2">
    <citation type="submission" date="2020-05" db="UniProtKB">
        <authorList>
            <consortium name="EnsemblMetazoa"/>
        </authorList>
    </citation>
    <scope>IDENTIFICATION</scope>
</reference>
<dbReference type="AlphaFoldDB" id="A0A084W6Z8"/>